<accession>A0AAV7PQI2</accession>
<protein>
    <submittedName>
        <fullName evidence="1">Uncharacterized protein</fullName>
    </submittedName>
</protein>
<dbReference type="EMBL" id="JANPWB010000011">
    <property type="protein sequence ID" value="KAJ1129154.1"/>
    <property type="molecule type" value="Genomic_DNA"/>
</dbReference>
<keyword evidence="2" id="KW-1185">Reference proteome</keyword>
<name>A0AAV7PQI2_PLEWA</name>
<dbReference type="Proteomes" id="UP001066276">
    <property type="component" value="Chromosome 7"/>
</dbReference>
<evidence type="ECO:0000313" key="2">
    <source>
        <dbReference type="Proteomes" id="UP001066276"/>
    </source>
</evidence>
<reference evidence="1" key="1">
    <citation type="journal article" date="2022" name="bioRxiv">
        <title>Sequencing and chromosome-scale assembly of the giantPleurodeles waltlgenome.</title>
        <authorList>
            <person name="Brown T."/>
            <person name="Elewa A."/>
            <person name="Iarovenko S."/>
            <person name="Subramanian E."/>
            <person name="Araus A.J."/>
            <person name="Petzold A."/>
            <person name="Susuki M."/>
            <person name="Suzuki K.-i.T."/>
            <person name="Hayashi T."/>
            <person name="Toyoda A."/>
            <person name="Oliveira C."/>
            <person name="Osipova E."/>
            <person name="Leigh N.D."/>
            <person name="Simon A."/>
            <person name="Yun M.H."/>
        </authorList>
    </citation>
    <scope>NUCLEOTIDE SEQUENCE</scope>
    <source>
        <strain evidence="1">20211129_DDA</strain>
        <tissue evidence="1">Liver</tissue>
    </source>
</reference>
<dbReference type="AlphaFoldDB" id="A0AAV7PQI2"/>
<proteinExistence type="predicted"/>
<sequence>MNDSGTRYSDSVSENACASPAMFRSHVLLSVYTQMSHLRALTCGALYSQKKGCRHHCRSLEAHAQFTQNRILSFPHFCYPTSWPHCELPYKAVQPALLSSWGLQRTAVRKQPDMAAAGNSP</sequence>
<organism evidence="1 2">
    <name type="scientific">Pleurodeles waltl</name>
    <name type="common">Iberian ribbed newt</name>
    <dbReference type="NCBI Taxonomy" id="8319"/>
    <lineage>
        <taxon>Eukaryota</taxon>
        <taxon>Metazoa</taxon>
        <taxon>Chordata</taxon>
        <taxon>Craniata</taxon>
        <taxon>Vertebrata</taxon>
        <taxon>Euteleostomi</taxon>
        <taxon>Amphibia</taxon>
        <taxon>Batrachia</taxon>
        <taxon>Caudata</taxon>
        <taxon>Salamandroidea</taxon>
        <taxon>Salamandridae</taxon>
        <taxon>Pleurodelinae</taxon>
        <taxon>Pleurodeles</taxon>
    </lineage>
</organism>
<evidence type="ECO:0000313" key="1">
    <source>
        <dbReference type="EMBL" id="KAJ1129154.1"/>
    </source>
</evidence>
<gene>
    <name evidence="1" type="ORF">NDU88_007525</name>
</gene>
<comment type="caution">
    <text evidence="1">The sequence shown here is derived from an EMBL/GenBank/DDBJ whole genome shotgun (WGS) entry which is preliminary data.</text>
</comment>